<feature type="compositionally biased region" description="Low complexity" evidence="1">
    <location>
        <begin position="70"/>
        <end position="89"/>
    </location>
</feature>
<organism evidence="2">
    <name type="scientific">uncultured Frankineae bacterium</name>
    <dbReference type="NCBI Taxonomy" id="437475"/>
    <lineage>
        <taxon>Bacteria</taxon>
        <taxon>Bacillati</taxon>
        <taxon>Actinomycetota</taxon>
        <taxon>Actinomycetes</taxon>
        <taxon>Frankiales</taxon>
        <taxon>environmental samples</taxon>
    </lineage>
</organism>
<evidence type="ECO:0000256" key="1">
    <source>
        <dbReference type="SAM" id="MobiDB-lite"/>
    </source>
</evidence>
<evidence type="ECO:0000313" key="2">
    <source>
        <dbReference type="EMBL" id="CAA9341641.1"/>
    </source>
</evidence>
<feature type="compositionally biased region" description="Low complexity" evidence="1">
    <location>
        <begin position="140"/>
        <end position="164"/>
    </location>
</feature>
<gene>
    <name evidence="2" type="ORF">AVDCRST_MAG16-1854</name>
</gene>
<accession>A0A6J4LV29</accession>
<feature type="compositionally biased region" description="Basic and acidic residues" evidence="1">
    <location>
        <begin position="1"/>
        <end position="24"/>
    </location>
</feature>
<name>A0A6J4LV29_9ACTN</name>
<feature type="region of interest" description="Disordered" evidence="1">
    <location>
        <begin position="1"/>
        <end position="191"/>
    </location>
</feature>
<feature type="compositionally biased region" description="Basic residues" evidence="1">
    <location>
        <begin position="170"/>
        <end position="191"/>
    </location>
</feature>
<dbReference type="AlphaFoldDB" id="A0A6J4LV29"/>
<feature type="compositionally biased region" description="Basic residues" evidence="1">
    <location>
        <begin position="90"/>
        <end position="108"/>
    </location>
</feature>
<proteinExistence type="predicted"/>
<feature type="non-terminal residue" evidence="2">
    <location>
        <position position="1"/>
    </location>
</feature>
<feature type="non-terminal residue" evidence="2">
    <location>
        <position position="191"/>
    </location>
</feature>
<reference evidence="2" key="1">
    <citation type="submission" date="2020-02" db="EMBL/GenBank/DDBJ databases">
        <authorList>
            <person name="Meier V. D."/>
        </authorList>
    </citation>
    <scope>NUCLEOTIDE SEQUENCE</scope>
    <source>
        <strain evidence="2">AVDCRST_MAG16</strain>
    </source>
</reference>
<feature type="compositionally biased region" description="Basic residues" evidence="1">
    <location>
        <begin position="25"/>
        <end position="36"/>
    </location>
</feature>
<protein>
    <submittedName>
        <fullName evidence="2">Uncharacterized protein</fullName>
    </submittedName>
</protein>
<sequence>ADQHHSARRAEPRQPLGRDDDGLRPRLRAGRCHHGARPGVARRTPALAAGTAARRDRMRPRGGGRPPARPAAGRAAPGGRALARPLPRLGLRRGLRLPARSRGRHHRHERCDVRSPRARPADAVPVGGPARGSGLRRRPGAALAAPAPGGHLGPAASARGPARGSGAGRLTRHRRRARDRRRRPAHRRSPV</sequence>
<dbReference type="EMBL" id="CADCUE010000167">
    <property type="protein sequence ID" value="CAA9341641.1"/>
    <property type="molecule type" value="Genomic_DNA"/>
</dbReference>